<comment type="caution">
    <text evidence="2">The sequence shown here is derived from an EMBL/GenBank/DDBJ whole genome shotgun (WGS) entry which is preliminary data.</text>
</comment>
<dbReference type="Proteomes" id="UP001219568">
    <property type="component" value="Unassembled WGS sequence"/>
</dbReference>
<feature type="compositionally biased region" description="Basic and acidic residues" evidence="1">
    <location>
        <begin position="1"/>
        <end position="26"/>
    </location>
</feature>
<protein>
    <submittedName>
        <fullName evidence="2">Uncharacterized protein</fullName>
    </submittedName>
</protein>
<proteinExistence type="predicted"/>
<feature type="compositionally biased region" description="Basic and acidic residues" evidence="1">
    <location>
        <begin position="40"/>
        <end position="52"/>
    </location>
</feature>
<gene>
    <name evidence="2" type="ORF">N7460_009063</name>
</gene>
<accession>A0AAD6I700</accession>
<name>A0AAD6I700_PENCN</name>
<reference evidence="2" key="2">
    <citation type="submission" date="2023-01" db="EMBL/GenBank/DDBJ databases">
        <authorList>
            <person name="Petersen C."/>
        </authorList>
    </citation>
    <scope>NUCLEOTIDE SEQUENCE</scope>
    <source>
        <strain evidence="2">IBT 15450</strain>
    </source>
</reference>
<feature type="region of interest" description="Disordered" evidence="1">
    <location>
        <begin position="1"/>
        <end position="55"/>
    </location>
</feature>
<evidence type="ECO:0000313" key="3">
    <source>
        <dbReference type="Proteomes" id="UP001219568"/>
    </source>
</evidence>
<dbReference type="EMBL" id="JAQJZL010000010">
    <property type="protein sequence ID" value="KAJ6034888.1"/>
    <property type="molecule type" value="Genomic_DNA"/>
</dbReference>
<dbReference type="AlphaFoldDB" id="A0AAD6I700"/>
<keyword evidence="3" id="KW-1185">Reference proteome</keyword>
<sequence length="63" mass="7050">MDGECKRRGGREQGEEEGGERKEVRNGRVQSTGARSMDLLSRRDSLGNRVDDSTSSLFYNVTL</sequence>
<reference evidence="2" key="1">
    <citation type="journal article" date="2023" name="IMA Fungus">
        <title>Comparative genomic study of the Penicillium genus elucidates a diverse pangenome and 15 lateral gene transfer events.</title>
        <authorList>
            <person name="Petersen C."/>
            <person name="Sorensen T."/>
            <person name="Nielsen M.R."/>
            <person name="Sondergaard T.E."/>
            <person name="Sorensen J.L."/>
            <person name="Fitzpatrick D.A."/>
            <person name="Frisvad J.C."/>
            <person name="Nielsen K.L."/>
        </authorList>
    </citation>
    <scope>NUCLEOTIDE SEQUENCE</scope>
    <source>
        <strain evidence="2">IBT 15450</strain>
    </source>
</reference>
<evidence type="ECO:0000256" key="1">
    <source>
        <dbReference type="SAM" id="MobiDB-lite"/>
    </source>
</evidence>
<organism evidence="2 3">
    <name type="scientific">Penicillium canescens</name>
    <dbReference type="NCBI Taxonomy" id="5083"/>
    <lineage>
        <taxon>Eukaryota</taxon>
        <taxon>Fungi</taxon>
        <taxon>Dikarya</taxon>
        <taxon>Ascomycota</taxon>
        <taxon>Pezizomycotina</taxon>
        <taxon>Eurotiomycetes</taxon>
        <taxon>Eurotiomycetidae</taxon>
        <taxon>Eurotiales</taxon>
        <taxon>Aspergillaceae</taxon>
        <taxon>Penicillium</taxon>
    </lineage>
</organism>
<evidence type="ECO:0000313" key="2">
    <source>
        <dbReference type="EMBL" id="KAJ6034888.1"/>
    </source>
</evidence>